<sequence length="147" mass="16023">MLYLDAPIGPIDGLMVYRDHADPSLFYYVPERPRLAVNDGVPEFQLLVYRRDISDNPDLSEADRQKLGGGFLAFTVDLGVTEEQLKEVRKQLAAHSGGTVKLTPSRSTTARSGSPSPRTSPTRPAPPRTPNAASTSSRKSSTAANRR</sequence>
<proteinExistence type="predicted"/>
<feature type="compositionally biased region" description="Low complexity" evidence="1">
    <location>
        <begin position="103"/>
        <end position="122"/>
    </location>
</feature>
<evidence type="ECO:0000313" key="3">
    <source>
        <dbReference type="Proteomes" id="UP001596512"/>
    </source>
</evidence>
<dbReference type="EMBL" id="JBHTEY010000004">
    <property type="protein sequence ID" value="MFC7615557.1"/>
    <property type="molecule type" value="Genomic_DNA"/>
</dbReference>
<evidence type="ECO:0000313" key="2">
    <source>
        <dbReference type="EMBL" id="MFC7615557.1"/>
    </source>
</evidence>
<comment type="caution">
    <text evidence="2">The sequence shown here is derived from an EMBL/GenBank/DDBJ whole genome shotgun (WGS) entry which is preliminary data.</text>
</comment>
<name>A0ABW2TRM4_9PSEU</name>
<keyword evidence="3" id="KW-1185">Reference proteome</keyword>
<gene>
    <name evidence="2" type="ORF">ACFQV2_20685</name>
</gene>
<evidence type="ECO:0000256" key="1">
    <source>
        <dbReference type="SAM" id="MobiDB-lite"/>
    </source>
</evidence>
<feature type="compositionally biased region" description="Low complexity" evidence="1">
    <location>
        <begin position="130"/>
        <end position="147"/>
    </location>
</feature>
<organism evidence="2 3">
    <name type="scientific">Actinokineospora soli</name>
    <dbReference type="NCBI Taxonomy" id="1048753"/>
    <lineage>
        <taxon>Bacteria</taxon>
        <taxon>Bacillati</taxon>
        <taxon>Actinomycetota</taxon>
        <taxon>Actinomycetes</taxon>
        <taxon>Pseudonocardiales</taxon>
        <taxon>Pseudonocardiaceae</taxon>
        <taxon>Actinokineospora</taxon>
    </lineage>
</organism>
<feature type="region of interest" description="Disordered" evidence="1">
    <location>
        <begin position="91"/>
        <end position="147"/>
    </location>
</feature>
<accession>A0ABW2TRM4</accession>
<reference evidence="3" key="1">
    <citation type="journal article" date="2019" name="Int. J. Syst. Evol. Microbiol.">
        <title>The Global Catalogue of Microorganisms (GCM) 10K type strain sequencing project: providing services to taxonomists for standard genome sequencing and annotation.</title>
        <authorList>
            <consortium name="The Broad Institute Genomics Platform"/>
            <consortium name="The Broad Institute Genome Sequencing Center for Infectious Disease"/>
            <person name="Wu L."/>
            <person name="Ma J."/>
        </authorList>
    </citation>
    <scope>NUCLEOTIDE SEQUENCE [LARGE SCALE GENOMIC DNA]</scope>
    <source>
        <strain evidence="3">JCM 17695</strain>
    </source>
</reference>
<protein>
    <submittedName>
        <fullName evidence="2">Uncharacterized protein</fullName>
    </submittedName>
</protein>
<dbReference type="Proteomes" id="UP001596512">
    <property type="component" value="Unassembled WGS sequence"/>
</dbReference>